<gene>
    <name evidence="1" type="ORF">NIDE1887</name>
</gene>
<dbReference type="HOGENOM" id="CLU_711132_0_0_0"/>
<dbReference type="KEGG" id="nde:NIDE1887"/>
<organism evidence="1 2">
    <name type="scientific">Nitrospira defluvii</name>
    <dbReference type="NCBI Taxonomy" id="330214"/>
    <lineage>
        <taxon>Bacteria</taxon>
        <taxon>Pseudomonadati</taxon>
        <taxon>Nitrospirota</taxon>
        <taxon>Nitrospiria</taxon>
        <taxon>Nitrospirales</taxon>
        <taxon>Nitrospiraceae</taxon>
        <taxon>Nitrospira</taxon>
    </lineage>
</organism>
<proteinExistence type="predicted"/>
<name>D8PEF5_9BACT</name>
<protein>
    <submittedName>
        <fullName evidence="1">Uncharacterized protein</fullName>
    </submittedName>
</protein>
<keyword evidence="2" id="KW-1185">Reference proteome</keyword>
<dbReference type="Proteomes" id="UP000001660">
    <property type="component" value="Chromosome"/>
</dbReference>
<sequence length="388" mass="41816">MAYCSLIRPLLGLLVAGAAVLGCSQSSDVISSNLNACLIVTEADVELAIGTPVTPGLRQNDRQCLYQAKRNPQETVTVELNPGPDGDTKSLFHDQRSKAGHQPVPGVGDGAFTLRSPIGGIQLTFLKADALVTLSLSSSKQPNAQAAVTNLAKVAATRLGGPLRTGPAASTEPGLTATPSQWAGDWYGCPPVGLMYGKGHLALSEGGTWSLTTAVLMPGTVTADRGRWQAESYQEILHGTYQVAGNDRFSTTGILSVTWDKLAKNQGPNKFDPLLWQSFAAVPRKVAVKRLPPVEPSLVGTWEGSAKFVDRQEEFVWTITSANVSEFYKATSQSGRIEKEQDRFRLTVPQSKTPPMFVRVLAQDRLELTDNSGTVSQWNRNEKLLPRC</sequence>
<dbReference type="EMBL" id="FP929003">
    <property type="protein sequence ID" value="CBK41614.1"/>
    <property type="molecule type" value="Genomic_DNA"/>
</dbReference>
<dbReference type="STRING" id="330214.NIDE1887"/>
<evidence type="ECO:0000313" key="1">
    <source>
        <dbReference type="EMBL" id="CBK41614.1"/>
    </source>
</evidence>
<dbReference type="OrthoDB" id="9778500at2"/>
<reference evidence="1 2" key="1">
    <citation type="journal article" date="2010" name="Proc. Natl. Acad. Sci. U.S.A.">
        <title>A Nitrospira metagenome illuminates the physiology and evolution of globally important nitrite-oxidizing bacteria.</title>
        <authorList>
            <person name="Lucker S."/>
            <person name="Wagner M."/>
            <person name="Maixner F."/>
            <person name="Pelletier E."/>
            <person name="Koch H."/>
            <person name="Vacherie B."/>
            <person name="Rattei T."/>
            <person name="Sinninghe Damste J."/>
            <person name="Spieck E."/>
            <person name="Le Paslier D."/>
            <person name="Daims H."/>
        </authorList>
    </citation>
    <scope>NUCLEOTIDE SEQUENCE [LARGE SCALE GENOMIC DNA]</scope>
</reference>
<dbReference type="AlphaFoldDB" id="D8PEF5"/>
<evidence type="ECO:0000313" key="2">
    <source>
        <dbReference type="Proteomes" id="UP000001660"/>
    </source>
</evidence>
<accession>D8PEF5</accession>